<dbReference type="EMBL" id="ML213598">
    <property type="protein sequence ID" value="TFK39961.1"/>
    <property type="molecule type" value="Genomic_DNA"/>
</dbReference>
<dbReference type="AlphaFoldDB" id="A0A5C3MFL2"/>
<reference evidence="1 2" key="1">
    <citation type="journal article" date="2019" name="Nat. Ecol. Evol.">
        <title>Megaphylogeny resolves global patterns of mushroom evolution.</title>
        <authorList>
            <person name="Varga T."/>
            <person name="Krizsan K."/>
            <person name="Foldi C."/>
            <person name="Dima B."/>
            <person name="Sanchez-Garcia M."/>
            <person name="Sanchez-Ramirez S."/>
            <person name="Szollosi G.J."/>
            <person name="Szarkandi J.G."/>
            <person name="Papp V."/>
            <person name="Albert L."/>
            <person name="Andreopoulos W."/>
            <person name="Angelini C."/>
            <person name="Antonin V."/>
            <person name="Barry K.W."/>
            <person name="Bougher N.L."/>
            <person name="Buchanan P."/>
            <person name="Buyck B."/>
            <person name="Bense V."/>
            <person name="Catcheside P."/>
            <person name="Chovatia M."/>
            <person name="Cooper J."/>
            <person name="Damon W."/>
            <person name="Desjardin D."/>
            <person name="Finy P."/>
            <person name="Geml J."/>
            <person name="Haridas S."/>
            <person name="Hughes K."/>
            <person name="Justo A."/>
            <person name="Karasinski D."/>
            <person name="Kautmanova I."/>
            <person name="Kiss B."/>
            <person name="Kocsube S."/>
            <person name="Kotiranta H."/>
            <person name="LaButti K.M."/>
            <person name="Lechner B.E."/>
            <person name="Liimatainen K."/>
            <person name="Lipzen A."/>
            <person name="Lukacs Z."/>
            <person name="Mihaltcheva S."/>
            <person name="Morgado L.N."/>
            <person name="Niskanen T."/>
            <person name="Noordeloos M.E."/>
            <person name="Ohm R.A."/>
            <person name="Ortiz-Santana B."/>
            <person name="Ovrebo C."/>
            <person name="Racz N."/>
            <person name="Riley R."/>
            <person name="Savchenko A."/>
            <person name="Shiryaev A."/>
            <person name="Soop K."/>
            <person name="Spirin V."/>
            <person name="Szebenyi C."/>
            <person name="Tomsovsky M."/>
            <person name="Tulloss R.E."/>
            <person name="Uehling J."/>
            <person name="Grigoriev I.V."/>
            <person name="Vagvolgyi C."/>
            <person name="Papp T."/>
            <person name="Martin F.M."/>
            <person name="Miettinen O."/>
            <person name="Hibbett D.S."/>
            <person name="Nagy L.G."/>
        </authorList>
    </citation>
    <scope>NUCLEOTIDE SEQUENCE [LARGE SCALE GENOMIC DNA]</scope>
    <source>
        <strain evidence="1 2">CBS 166.37</strain>
    </source>
</reference>
<accession>A0A5C3MFL2</accession>
<proteinExistence type="predicted"/>
<dbReference type="InterPro" id="IPR032675">
    <property type="entry name" value="LRR_dom_sf"/>
</dbReference>
<sequence length="444" mass="49438">MSSISASELPVHDLSAKLPYEVWEQIFTRCLPDRPFIQPSASSAPLLLCSVGKLWRIMALSMPALWSSISVIISRPGCKPQLSLVSVWLERAAMRPLNVSLTLGGRPGILAHTNGVAAMESLLPFARYWRRAVIRIGPFLSLKAFLRLPKTNLISLLESLDILLPTSYEDAVSDLSEIEPCLPRLSSLCLATDLPESNIPLIVFPFRHLKELTIPSPTFTLDNCLDILQQLPELVSFSYDQMWGVFHHLREGPPLVMSNLRTLSLTTSSLHMHMFFDSLTLPSLSEFRLDGAYSFPTHSIVSLVTRSNCPLSTIILRLPVTEEDLIDCLTAVSASLTTFSIDGMETCVTDRLLTLLTVEDDNAPPLCPKLDNLGIGPLCLSSTDGILGKMADSRWKEPLHTARLKELNISVGKSHEKDIKRLLELYREGLYILSFEHPDILWAQ</sequence>
<name>A0A5C3MFL2_9AGAR</name>
<dbReference type="Proteomes" id="UP000308652">
    <property type="component" value="Unassembled WGS sequence"/>
</dbReference>
<dbReference type="OrthoDB" id="3139399at2759"/>
<protein>
    <recommendedName>
        <fullName evidence="3">F-box domain-containing protein</fullName>
    </recommendedName>
</protein>
<evidence type="ECO:0000313" key="1">
    <source>
        <dbReference type="EMBL" id="TFK39961.1"/>
    </source>
</evidence>
<organism evidence="1 2">
    <name type="scientific">Crucibulum laeve</name>
    <dbReference type="NCBI Taxonomy" id="68775"/>
    <lineage>
        <taxon>Eukaryota</taxon>
        <taxon>Fungi</taxon>
        <taxon>Dikarya</taxon>
        <taxon>Basidiomycota</taxon>
        <taxon>Agaricomycotina</taxon>
        <taxon>Agaricomycetes</taxon>
        <taxon>Agaricomycetidae</taxon>
        <taxon>Agaricales</taxon>
        <taxon>Agaricineae</taxon>
        <taxon>Nidulariaceae</taxon>
        <taxon>Crucibulum</taxon>
    </lineage>
</organism>
<gene>
    <name evidence="1" type="ORF">BDQ12DRAFT_722159</name>
</gene>
<evidence type="ECO:0008006" key="3">
    <source>
        <dbReference type="Google" id="ProtNLM"/>
    </source>
</evidence>
<dbReference type="Gene3D" id="3.80.10.10">
    <property type="entry name" value="Ribonuclease Inhibitor"/>
    <property type="match status" value="1"/>
</dbReference>
<evidence type="ECO:0000313" key="2">
    <source>
        <dbReference type="Proteomes" id="UP000308652"/>
    </source>
</evidence>
<keyword evidence="2" id="KW-1185">Reference proteome</keyword>